<dbReference type="Pfam" id="PF13489">
    <property type="entry name" value="Methyltransf_23"/>
    <property type="match status" value="1"/>
</dbReference>
<dbReference type="Gene3D" id="3.40.50.150">
    <property type="entry name" value="Vaccinia Virus protein VP39"/>
    <property type="match status" value="1"/>
</dbReference>
<evidence type="ECO:0000313" key="3">
    <source>
        <dbReference type="EMBL" id="TKA81861.1"/>
    </source>
</evidence>
<reference evidence="3 4" key="1">
    <citation type="submission" date="2017-03" db="EMBL/GenBank/DDBJ databases">
        <title>Genomes of endolithic fungi from Antarctica.</title>
        <authorList>
            <person name="Coleine C."/>
            <person name="Masonjones S."/>
            <person name="Stajich J.E."/>
        </authorList>
    </citation>
    <scope>NUCLEOTIDE SEQUENCE [LARGE SCALE GENOMIC DNA]</scope>
    <source>
        <strain evidence="3 4">CCFEE 5184</strain>
    </source>
</reference>
<comment type="caution">
    <text evidence="3">The sequence shown here is derived from an EMBL/GenBank/DDBJ whole genome shotgun (WGS) entry which is preliminary data.</text>
</comment>
<organism evidence="3 4">
    <name type="scientific">Friedmanniomyces simplex</name>
    <dbReference type="NCBI Taxonomy" id="329884"/>
    <lineage>
        <taxon>Eukaryota</taxon>
        <taxon>Fungi</taxon>
        <taxon>Dikarya</taxon>
        <taxon>Ascomycota</taxon>
        <taxon>Pezizomycotina</taxon>
        <taxon>Dothideomycetes</taxon>
        <taxon>Dothideomycetidae</taxon>
        <taxon>Mycosphaerellales</taxon>
        <taxon>Teratosphaeriaceae</taxon>
        <taxon>Friedmanniomyces</taxon>
    </lineage>
</organism>
<dbReference type="STRING" id="329884.A0A4U0XYR3"/>
<proteinExistence type="predicted"/>
<accession>A0A4U0XYR3</accession>
<dbReference type="PANTHER" id="PTHR43861">
    <property type="entry name" value="TRANS-ACONITATE 2-METHYLTRANSFERASE-RELATED"/>
    <property type="match status" value="1"/>
</dbReference>
<name>A0A4U0XYR3_9PEZI</name>
<keyword evidence="4" id="KW-1185">Reference proteome</keyword>
<protein>
    <recommendedName>
        <fullName evidence="5">Methyltransferase domain-containing protein</fullName>
    </recommendedName>
</protein>
<dbReference type="EMBL" id="NAJQ01000044">
    <property type="protein sequence ID" value="TKA81861.1"/>
    <property type="molecule type" value="Genomic_DNA"/>
</dbReference>
<dbReference type="InterPro" id="IPR029063">
    <property type="entry name" value="SAM-dependent_MTases_sf"/>
</dbReference>
<evidence type="ECO:0000256" key="1">
    <source>
        <dbReference type="ARBA" id="ARBA00022679"/>
    </source>
</evidence>
<evidence type="ECO:0000313" key="4">
    <source>
        <dbReference type="Proteomes" id="UP000309340"/>
    </source>
</evidence>
<dbReference type="OrthoDB" id="3647at2759"/>
<evidence type="ECO:0008006" key="5">
    <source>
        <dbReference type="Google" id="ProtNLM"/>
    </source>
</evidence>
<feature type="region of interest" description="Disordered" evidence="2">
    <location>
        <begin position="178"/>
        <end position="197"/>
    </location>
</feature>
<dbReference type="CDD" id="cd02440">
    <property type="entry name" value="AdoMet_MTases"/>
    <property type="match status" value="1"/>
</dbReference>
<gene>
    <name evidence="3" type="ORF">B0A55_01569</name>
</gene>
<dbReference type="Proteomes" id="UP000309340">
    <property type="component" value="Unassembled WGS sequence"/>
</dbReference>
<sequence length="282" mass="31513">MSAFTEANRKAFNDLSASYNSKPWQHKLSQQVSDALQQRRDWLGVRWTKADDGGRDVRLLDYACGTGAITKALGPYVTTIRGIDISESMVEKYNEAAQSSGLKPEQGSAVVGDLLSEQVSPQLSGPDYQLFDIAVIGLGFHHFEDPALAIKRLTERLKPETGVLVIIDFLPFSDELAREREQRQQTPSADFPDMSHTIKHSGFTREQMQKLYEDGGLEDFGWHVLPDLAVMELKSGTKERTIFIAKGRRSPTSWGKLRNWFGSMQAQMAGQLSLEPDGRYGS</sequence>
<dbReference type="AlphaFoldDB" id="A0A4U0XYR3"/>
<dbReference type="GO" id="GO:0016740">
    <property type="term" value="F:transferase activity"/>
    <property type="evidence" value="ECO:0007669"/>
    <property type="project" value="UniProtKB-KW"/>
</dbReference>
<dbReference type="PANTHER" id="PTHR43861:SF3">
    <property type="entry name" value="PUTATIVE (AFU_ORTHOLOGUE AFUA_2G14390)-RELATED"/>
    <property type="match status" value="1"/>
</dbReference>
<keyword evidence="1" id="KW-0808">Transferase</keyword>
<evidence type="ECO:0000256" key="2">
    <source>
        <dbReference type="SAM" id="MobiDB-lite"/>
    </source>
</evidence>
<dbReference type="SUPFAM" id="SSF53335">
    <property type="entry name" value="S-adenosyl-L-methionine-dependent methyltransferases"/>
    <property type="match status" value="1"/>
</dbReference>